<organism evidence="1 2">
    <name type="scientific">Bellilinea caldifistulae</name>
    <dbReference type="NCBI Taxonomy" id="360411"/>
    <lineage>
        <taxon>Bacteria</taxon>
        <taxon>Bacillati</taxon>
        <taxon>Chloroflexota</taxon>
        <taxon>Anaerolineae</taxon>
        <taxon>Anaerolineales</taxon>
        <taxon>Anaerolineaceae</taxon>
        <taxon>Bellilinea</taxon>
    </lineage>
</organism>
<reference evidence="1 2" key="1">
    <citation type="submission" date="2015-07" db="EMBL/GenBank/DDBJ databases">
        <title>Draft genome of Bellilinea caldifistulae DSM 17877.</title>
        <authorList>
            <person name="Hemp J."/>
            <person name="Ward L.M."/>
            <person name="Pace L.A."/>
            <person name="Fischer W.W."/>
        </authorList>
    </citation>
    <scope>NUCLEOTIDE SEQUENCE [LARGE SCALE GENOMIC DNA]</scope>
    <source>
        <strain evidence="1 2">GOMI-1</strain>
    </source>
</reference>
<dbReference type="RefSeq" id="WP_061914361.1">
    <property type="nucleotide sequence ID" value="NZ_DF967971.1"/>
</dbReference>
<dbReference type="STRING" id="360411.AC812_02720"/>
<proteinExistence type="predicted"/>
<protein>
    <submittedName>
        <fullName evidence="1">Uncharacterized protein</fullName>
    </submittedName>
</protein>
<sequence>MQDILNQKAGIDLADRPTRIRVIGHTYLVDFGPSTQPRFHTVNKQRSCSCQLKENCPAIEAVAEYLRNGGQRAPDPMPPCPICGAEIVRDRKWDGKYTKELGWRCTVGGLRHFLDAKAERIKEALRRNQTAVSEHESAAGR</sequence>
<keyword evidence="2" id="KW-1185">Reference proteome</keyword>
<dbReference type="AlphaFoldDB" id="A0A0P6XDG1"/>
<evidence type="ECO:0000313" key="2">
    <source>
        <dbReference type="Proteomes" id="UP000050514"/>
    </source>
</evidence>
<accession>A0A0P6XDG1</accession>
<dbReference type="EMBL" id="LGHJ01000008">
    <property type="protein sequence ID" value="KPL77776.1"/>
    <property type="molecule type" value="Genomic_DNA"/>
</dbReference>
<evidence type="ECO:0000313" key="1">
    <source>
        <dbReference type="EMBL" id="KPL77776.1"/>
    </source>
</evidence>
<name>A0A0P6XDG1_9CHLR</name>
<comment type="caution">
    <text evidence="1">The sequence shown here is derived from an EMBL/GenBank/DDBJ whole genome shotgun (WGS) entry which is preliminary data.</text>
</comment>
<dbReference type="OrthoDB" id="160865at2"/>
<dbReference type="Proteomes" id="UP000050514">
    <property type="component" value="Unassembled WGS sequence"/>
</dbReference>
<gene>
    <name evidence="1" type="ORF">AC812_02720</name>
</gene>